<keyword evidence="2" id="KW-1185">Reference proteome</keyword>
<protein>
    <submittedName>
        <fullName evidence="1">Uncharacterized protein</fullName>
    </submittedName>
</protein>
<proteinExistence type="predicted"/>
<evidence type="ECO:0000313" key="1">
    <source>
        <dbReference type="EMBL" id="GLL14082.1"/>
    </source>
</evidence>
<accession>A0A9W6NZ04</accession>
<reference evidence="1" key="2">
    <citation type="submission" date="2023-01" db="EMBL/GenBank/DDBJ databases">
        <authorList>
            <person name="Sun Q."/>
            <person name="Evtushenko L."/>
        </authorList>
    </citation>
    <scope>NUCLEOTIDE SEQUENCE</scope>
    <source>
        <strain evidence="1">VKM Ac-1069</strain>
    </source>
</reference>
<comment type="caution">
    <text evidence="1">The sequence shown here is derived from an EMBL/GenBank/DDBJ whole genome shotgun (WGS) entry which is preliminary data.</text>
</comment>
<name>A0A9W6NZ04_9PSEU</name>
<organism evidence="1 2">
    <name type="scientific">Pseudonocardia halophobica</name>
    <dbReference type="NCBI Taxonomy" id="29401"/>
    <lineage>
        <taxon>Bacteria</taxon>
        <taxon>Bacillati</taxon>
        <taxon>Actinomycetota</taxon>
        <taxon>Actinomycetes</taxon>
        <taxon>Pseudonocardiales</taxon>
        <taxon>Pseudonocardiaceae</taxon>
        <taxon>Pseudonocardia</taxon>
    </lineage>
</organism>
<dbReference type="Proteomes" id="UP001143463">
    <property type="component" value="Unassembled WGS sequence"/>
</dbReference>
<dbReference type="EMBL" id="BSFQ01000028">
    <property type="protein sequence ID" value="GLL14082.1"/>
    <property type="molecule type" value="Genomic_DNA"/>
</dbReference>
<dbReference type="AlphaFoldDB" id="A0A9W6NZ04"/>
<evidence type="ECO:0000313" key="2">
    <source>
        <dbReference type="Proteomes" id="UP001143463"/>
    </source>
</evidence>
<sequence>MRTAVPSSVLLWNADELSDPPAAPCCLRSTRAGERAAVYRTGPGGGVVALVEFTADAEPRADGGWHAAVVVRPLDRPLPRAALLADDLLAPVFRHLRSRRRLPEAAGERLMALLDPAPR</sequence>
<gene>
    <name evidence="1" type="ORF">GCM10017577_52280</name>
</gene>
<reference evidence="1" key="1">
    <citation type="journal article" date="2014" name="Int. J. Syst. Evol. Microbiol.">
        <title>Complete genome sequence of Corynebacterium casei LMG S-19264T (=DSM 44701T), isolated from a smear-ripened cheese.</title>
        <authorList>
            <consortium name="US DOE Joint Genome Institute (JGI-PGF)"/>
            <person name="Walter F."/>
            <person name="Albersmeier A."/>
            <person name="Kalinowski J."/>
            <person name="Ruckert C."/>
        </authorList>
    </citation>
    <scope>NUCLEOTIDE SEQUENCE</scope>
    <source>
        <strain evidence="1">VKM Ac-1069</strain>
    </source>
</reference>
<dbReference type="RefSeq" id="WP_037050910.1">
    <property type="nucleotide sequence ID" value="NZ_BAAAUZ010000024.1"/>
</dbReference>